<evidence type="ECO:0000313" key="3">
    <source>
        <dbReference type="Proteomes" id="UP000092583"/>
    </source>
</evidence>
<protein>
    <submittedName>
        <fullName evidence="2">Uncharacterized protein</fullName>
    </submittedName>
</protein>
<evidence type="ECO:0000313" key="2">
    <source>
        <dbReference type="EMBL" id="OCF61549.1"/>
    </source>
</evidence>
<dbReference type="GO" id="GO:0005869">
    <property type="term" value="C:dynactin complex"/>
    <property type="evidence" value="ECO:0007669"/>
    <property type="project" value="InterPro"/>
</dbReference>
<reference evidence="2 3" key="1">
    <citation type="submission" date="2013-07" db="EMBL/GenBank/DDBJ databases">
        <title>The Genome Sequence of Kwoniella mangroviensis CBS10435.</title>
        <authorList>
            <consortium name="The Broad Institute Genome Sequencing Platform"/>
            <person name="Cuomo C."/>
            <person name="Litvintseva A."/>
            <person name="Chen Y."/>
            <person name="Heitman J."/>
            <person name="Sun S."/>
            <person name="Springer D."/>
            <person name="Dromer F."/>
            <person name="Young S.K."/>
            <person name="Zeng Q."/>
            <person name="Gargeya S."/>
            <person name="Fitzgerald M."/>
            <person name="Abouelleil A."/>
            <person name="Alvarado L."/>
            <person name="Berlin A.M."/>
            <person name="Chapman S.B."/>
            <person name="Dewar J."/>
            <person name="Goldberg J."/>
            <person name="Griggs A."/>
            <person name="Gujja S."/>
            <person name="Hansen M."/>
            <person name="Howarth C."/>
            <person name="Imamovic A."/>
            <person name="Larimer J."/>
            <person name="McCowan C."/>
            <person name="Murphy C."/>
            <person name="Pearson M."/>
            <person name="Priest M."/>
            <person name="Roberts A."/>
            <person name="Saif S."/>
            <person name="Shea T."/>
            <person name="Sykes S."/>
            <person name="Wortman J."/>
            <person name="Nusbaum C."/>
            <person name="Birren B."/>
        </authorList>
    </citation>
    <scope>NUCLEOTIDE SEQUENCE [LARGE SCALE GENOMIC DNA]</scope>
    <source>
        <strain evidence="2 3">CBS 10435</strain>
    </source>
</reference>
<keyword evidence="3" id="KW-1185">Reference proteome</keyword>
<dbReference type="STRING" id="1331196.A0A1B9J195"/>
<name>A0A1B9J195_9TREE</name>
<dbReference type="AlphaFoldDB" id="A0A1B9J195"/>
<feature type="region of interest" description="Disordered" evidence="1">
    <location>
        <begin position="29"/>
        <end position="54"/>
    </location>
</feature>
<evidence type="ECO:0000256" key="1">
    <source>
        <dbReference type="SAM" id="MobiDB-lite"/>
    </source>
</evidence>
<organism evidence="2 3">
    <name type="scientific">Kwoniella mangroviensis CBS 10435</name>
    <dbReference type="NCBI Taxonomy" id="1331196"/>
    <lineage>
        <taxon>Eukaryota</taxon>
        <taxon>Fungi</taxon>
        <taxon>Dikarya</taxon>
        <taxon>Basidiomycota</taxon>
        <taxon>Agaricomycotina</taxon>
        <taxon>Tremellomycetes</taxon>
        <taxon>Tremellales</taxon>
        <taxon>Cryptococcaceae</taxon>
        <taxon>Kwoniella</taxon>
    </lineage>
</organism>
<dbReference type="Proteomes" id="UP000092583">
    <property type="component" value="Unassembled WGS sequence"/>
</dbReference>
<reference evidence="3" key="2">
    <citation type="submission" date="2013-12" db="EMBL/GenBank/DDBJ databases">
        <title>Evolution of pathogenesis and genome organization in the Tremellales.</title>
        <authorList>
            <person name="Cuomo C."/>
            <person name="Litvintseva A."/>
            <person name="Heitman J."/>
            <person name="Chen Y."/>
            <person name="Sun S."/>
            <person name="Springer D."/>
            <person name="Dromer F."/>
            <person name="Young S."/>
            <person name="Zeng Q."/>
            <person name="Chapman S."/>
            <person name="Gujja S."/>
            <person name="Saif S."/>
            <person name="Birren B."/>
        </authorList>
    </citation>
    <scope>NUCLEOTIDE SEQUENCE [LARGE SCALE GENOMIC DNA]</scope>
    <source>
        <strain evidence="3">CBS 10435</strain>
    </source>
</reference>
<dbReference type="InterPro" id="IPR009991">
    <property type="entry name" value="DCTN3"/>
</dbReference>
<dbReference type="EMBL" id="KI669459">
    <property type="protein sequence ID" value="OCF61549.1"/>
    <property type="molecule type" value="Genomic_DNA"/>
</dbReference>
<dbReference type="GO" id="GO:0061640">
    <property type="term" value="P:cytoskeleton-dependent cytokinesis"/>
    <property type="evidence" value="ECO:0007669"/>
    <property type="project" value="InterPro"/>
</dbReference>
<feature type="region of interest" description="Disordered" evidence="1">
    <location>
        <begin position="85"/>
        <end position="113"/>
    </location>
</feature>
<dbReference type="PANTHER" id="PTHR28360:SF1">
    <property type="entry name" value="DYNACTIN SUBUNIT 3"/>
    <property type="match status" value="1"/>
</dbReference>
<feature type="compositionally biased region" description="Low complexity" evidence="1">
    <location>
        <begin position="85"/>
        <end position="95"/>
    </location>
</feature>
<dbReference type="OrthoDB" id="16729at2759"/>
<gene>
    <name evidence="2" type="ORF">L486_01201</name>
</gene>
<proteinExistence type="predicted"/>
<dbReference type="Pfam" id="PF07426">
    <property type="entry name" value="Dynactin_p22"/>
    <property type="match status" value="1"/>
</dbReference>
<accession>A0A1B9J195</accession>
<dbReference type="PANTHER" id="PTHR28360">
    <property type="entry name" value="DYNACTIN SUBUNIT 3"/>
    <property type="match status" value="1"/>
</dbReference>
<sequence>MSSTNSDSPLLPLDIRLRTLEAQLFGVPPSIVDRPSFSHGKAKGESSKSAIRQTQEAEEIFERLSSESEGIRRLLDGYDQYLPLLNPPSTSTTTLRNDQEQDSTESNRKERITESDLLPDAIKLTMVLEAYNDIKGAERDLREIDLLKNKDVQGSGNLEELLPLKPNLISSLKQTQNTSRELSKLKKELNTLLGRYNEFTTTTSDLFIDLHHQLQYLEDRVYKLERKRIKEIKERY</sequence>